<evidence type="ECO:0000313" key="4">
    <source>
        <dbReference type="Proteomes" id="UP000292118"/>
    </source>
</evidence>
<dbReference type="Proteomes" id="UP000292118">
    <property type="component" value="Chromosome"/>
</dbReference>
<name>A0A4P6F383_9MICO</name>
<feature type="transmembrane region" description="Helical" evidence="2">
    <location>
        <begin position="83"/>
        <end position="100"/>
    </location>
</feature>
<dbReference type="RefSeq" id="WP_129187971.1">
    <property type="nucleotide sequence ID" value="NZ_CP035493.1"/>
</dbReference>
<keyword evidence="2" id="KW-1133">Transmembrane helix</keyword>
<dbReference type="EMBL" id="CP035493">
    <property type="protein sequence ID" value="QAY70320.1"/>
    <property type="molecule type" value="Genomic_DNA"/>
</dbReference>
<dbReference type="OrthoDB" id="3232343at2"/>
<keyword evidence="4" id="KW-1185">Reference proteome</keyword>
<keyword evidence="2" id="KW-0812">Transmembrane</keyword>
<reference evidence="3 4" key="1">
    <citation type="submission" date="2019-01" db="EMBL/GenBank/DDBJ databases">
        <title>Genome sequencing of strain FW10M-9.</title>
        <authorList>
            <person name="Heo J."/>
            <person name="Kim S.-J."/>
            <person name="Kim J.-S."/>
            <person name="Hong S.-B."/>
            <person name="Kwon S.-W."/>
        </authorList>
    </citation>
    <scope>NUCLEOTIDE SEQUENCE [LARGE SCALE GENOMIC DNA]</scope>
    <source>
        <strain evidence="3 4">FW10M-9</strain>
    </source>
</reference>
<accession>A0A4P6F383</accession>
<keyword evidence="2" id="KW-0472">Membrane</keyword>
<feature type="transmembrane region" description="Helical" evidence="2">
    <location>
        <begin position="34"/>
        <end position="53"/>
    </location>
</feature>
<sequence length="149" mass="15242">MSDPTQLPDTVDGAPAPSFTPPEPAGAGRTAWRVVLAVALGVAVAALGTATHRTLWNDLPVGLVIALALTTSTALLCRAWSGLTTLAAAAAGWVVTAWLASLPGAGGDVLVADPGAAIPVAWASIAWTWGGILLIGVVAFLPRRWFERR</sequence>
<feature type="region of interest" description="Disordered" evidence="1">
    <location>
        <begin position="1"/>
        <end position="25"/>
    </location>
</feature>
<dbReference type="AlphaFoldDB" id="A0A4P6F383"/>
<evidence type="ECO:0000313" key="3">
    <source>
        <dbReference type="EMBL" id="QAY70320.1"/>
    </source>
</evidence>
<dbReference type="KEGG" id="xya:ET471_09980"/>
<feature type="transmembrane region" description="Helical" evidence="2">
    <location>
        <begin position="59"/>
        <end position="76"/>
    </location>
</feature>
<proteinExistence type="predicted"/>
<evidence type="ECO:0000256" key="2">
    <source>
        <dbReference type="SAM" id="Phobius"/>
    </source>
</evidence>
<gene>
    <name evidence="3" type="ORF">ET471_09980</name>
</gene>
<feature type="transmembrane region" description="Helical" evidence="2">
    <location>
        <begin position="120"/>
        <end position="141"/>
    </location>
</feature>
<protein>
    <submittedName>
        <fullName evidence="3">Uncharacterized protein</fullName>
    </submittedName>
</protein>
<evidence type="ECO:0000256" key="1">
    <source>
        <dbReference type="SAM" id="MobiDB-lite"/>
    </source>
</evidence>
<organism evidence="3 4">
    <name type="scientific">Xylanimonas protaetiae</name>
    <dbReference type="NCBI Taxonomy" id="2509457"/>
    <lineage>
        <taxon>Bacteria</taxon>
        <taxon>Bacillati</taxon>
        <taxon>Actinomycetota</taxon>
        <taxon>Actinomycetes</taxon>
        <taxon>Micrococcales</taxon>
        <taxon>Promicromonosporaceae</taxon>
        <taxon>Xylanimonas</taxon>
    </lineage>
</organism>